<gene>
    <name evidence="4" type="ORF">ACFSQS_10725</name>
</gene>
<dbReference type="GO" id="GO:0016746">
    <property type="term" value="F:acyltransferase activity"/>
    <property type="evidence" value="ECO:0007669"/>
    <property type="project" value="UniProtKB-KW"/>
</dbReference>
<protein>
    <submittedName>
        <fullName evidence="4">GNAT family N-acetyltransferase</fullName>
        <ecNumber evidence="4">2.3.-.-</ecNumber>
    </submittedName>
</protein>
<dbReference type="RefSeq" id="WP_388018328.1">
    <property type="nucleotide sequence ID" value="NZ_JBHUDT010000004.1"/>
</dbReference>
<dbReference type="Pfam" id="PF13673">
    <property type="entry name" value="Acetyltransf_10"/>
    <property type="match status" value="1"/>
</dbReference>
<dbReference type="InterPro" id="IPR016181">
    <property type="entry name" value="Acyl_CoA_acyltransferase"/>
</dbReference>
<dbReference type="Gene3D" id="3.40.630.30">
    <property type="match status" value="1"/>
</dbReference>
<dbReference type="Proteomes" id="UP001597441">
    <property type="component" value="Unassembled WGS sequence"/>
</dbReference>
<keyword evidence="2 4" id="KW-0012">Acyltransferase</keyword>
<organism evidence="4 5">
    <name type="scientific">Gelatiniphilus marinus</name>
    <dbReference type="NCBI Taxonomy" id="1759464"/>
    <lineage>
        <taxon>Bacteria</taxon>
        <taxon>Pseudomonadati</taxon>
        <taxon>Bacteroidota</taxon>
        <taxon>Flavobacteriia</taxon>
        <taxon>Flavobacteriales</taxon>
        <taxon>Flavobacteriaceae</taxon>
        <taxon>Gelatiniphilus</taxon>
    </lineage>
</organism>
<dbReference type="CDD" id="cd04301">
    <property type="entry name" value="NAT_SF"/>
    <property type="match status" value="1"/>
</dbReference>
<proteinExistence type="predicted"/>
<sequence>MKIEKAIIKDAKDLTELTIRSKSYWDYSAEQIEEWRKDLTISESYILENEVYKLTEDNNIIGYYSFFKSNDTDVKLENLFVDPKFIGCGIGKTLMTDFLQRIRKTKFERIILDSDPNAEKFYEKIGFKIIGKLETSIENRFLPIMEMKIKPAHNIV</sequence>
<evidence type="ECO:0000313" key="5">
    <source>
        <dbReference type="Proteomes" id="UP001597441"/>
    </source>
</evidence>
<feature type="domain" description="N-acetyltransferase" evidence="3">
    <location>
        <begin position="1"/>
        <end position="148"/>
    </location>
</feature>
<keyword evidence="1 4" id="KW-0808">Transferase</keyword>
<dbReference type="EMBL" id="JBHULK010000004">
    <property type="protein sequence ID" value="MFD2535576.1"/>
    <property type="molecule type" value="Genomic_DNA"/>
</dbReference>
<dbReference type="PANTHER" id="PTHR43800:SF1">
    <property type="entry name" value="PEPTIDYL-LYSINE N-ACETYLTRANSFERASE YJAB"/>
    <property type="match status" value="1"/>
</dbReference>
<evidence type="ECO:0000259" key="3">
    <source>
        <dbReference type="PROSITE" id="PS51186"/>
    </source>
</evidence>
<evidence type="ECO:0000256" key="1">
    <source>
        <dbReference type="ARBA" id="ARBA00022679"/>
    </source>
</evidence>
<dbReference type="PROSITE" id="PS51186">
    <property type="entry name" value="GNAT"/>
    <property type="match status" value="1"/>
</dbReference>
<evidence type="ECO:0000256" key="2">
    <source>
        <dbReference type="ARBA" id="ARBA00023315"/>
    </source>
</evidence>
<dbReference type="SUPFAM" id="SSF55729">
    <property type="entry name" value="Acyl-CoA N-acyltransferases (Nat)"/>
    <property type="match status" value="1"/>
</dbReference>
<name>A0ABW5JUW7_9FLAO</name>
<dbReference type="EC" id="2.3.-.-" evidence="4"/>
<reference evidence="5" key="1">
    <citation type="journal article" date="2019" name="Int. J. Syst. Evol. Microbiol.">
        <title>The Global Catalogue of Microorganisms (GCM) 10K type strain sequencing project: providing services to taxonomists for standard genome sequencing and annotation.</title>
        <authorList>
            <consortium name="The Broad Institute Genomics Platform"/>
            <consortium name="The Broad Institute Genome Sequencing Center for Infectious Disease"/>
            <person name="Wu L."/>
            <person name="Ma J."/>
        </authorList>
    </citation>
    <scope>NUCLEOTIDE SEQUENCE [LARGE SCALE GENOMIC DNA]</scope>
    <source>
        <strain evidence="5">KCTC 42903</strain>
    </source>
</reference>
<keyword evidence="5" id="KW-1185">Reference proteome</keyword>
<dbReference type="InterPro" id="IPR000182">
    <property type="entry name" value="GNAT_dom"/>
</dbReference>
<evidence type="ECO:0000313" key="4">
    <source>
        <dbReference type="EMBL" id="MFD2535576.1"/>
    </source>
</evidence>
<comment type="caution">
    <text evidence="4">The sequence shown here is derived from an EMBL/GenBank/DDBJ whole genome shotgun (WGS) entry which is preliminary data.</text>
</comment>
<dbReference type="PANTHER" id="PTHR43800">
    <property type="entry name" value="PEPTIDYL-LYSINE N-ACETYLTRANSFERASE YJAB"/>
    <property type="match status" value="1"/>
</dbReference>
<accession>A0ABW5JUW7</accession>